<evidence type="ECO:0008006" key="4">
    <source>
        <dbReference type="Google" id="ProtNLM"/>
    </source>
</evidence>
<accession>A0A3A8NGD3</accession>
<name>A0A3A8NGD3_9BACT</name>
<dbReference type="AlphaFoldDB" id="A0A3A8NGD3"/>
<dbReference type="Proteomes" id="UP000273405">
    <property type="component" value="Unassembled WGS sequence"/>
</dbReference>
<sequence length="224" mass="23327">MNWHMAKRMGVVLAVALLAACDDSGGGTDKPDGGGGGGKEASAGPGLGSSTAQPQGASFTLPAGLTLESPIKSFSPENPVDCDDKFRDEGKGSGEDVTLCLIFNNTTGGPITLTLPPGLIFVSKDGDIQNGLLAQRVTIEVPAGERYFVPLFTYCANQPRSTSGVGQDYALGPVIEYPGFKEMYSLLEGKTLERPDIVPIQRAVTHLTNGEGLSDADRAALKAL</sequence>
<feature type="region of interest" description="Disordered" evidence="1">
    <location>
        <begin position="27"/>
        <end position="55"/>
    </location>
</feature>
<evidence type="ECO:0000256" key="1">
    <source>
        <dbReference type="SAM" id="MobiDB-lite"/>
    </source>
</evidence>
<evidence type="ECO:0000313" key="2">
    <source>
        <dbReference type="EMBL" id="RKH38972.1"/>
    </source>
</evidence>
<organism evidence="2 3">
    <name type="scientific">Corallococcus sicarius</name>
    <dbReference type="NCBI Taxonomy" id="2316726"/>
    <lineage>
        <taxon>Bacteria</taxon>
        <taxon>Pseudomonadati</taxon>
        <taxon>Myxococcota</taxon>
        <taxon>Myxococcia</taxon>
        <taxon>Myxococcales</taxon>
        <taxon>Cystobacterineae</taxon>
        <taxon>Myxococcaceae</taxon>
        <taxon>Corallococcus</taxon>
    </lineage>
</organism>
<proteinExistence type="predicted"/>
<dbReference type="PROSITE" id="PS51257">
    <property type="entry name" value="PROKAR_LIPOPROTEIN"/>
    <property type="match status" value="1"/>
</dbReference>
<comment type="caution">
    <text evidence="2">The sequence shown here is derived from an EMBL/GenBank/DDBJ whole genome shotgun (WGS) entry which is preliminary data.</text>
</comment>
<reference evidence="3" key="1">
    <citation type="submission" date="2018-09" db="EMBL/GenBank/DDBJ databases">
        <authorList>
            <person name="Livingstone P.G."/>
            <person name="Whitworth D.E."/>
        </authorList>
    </citation>
    <scope>NUCLEOTIDE SEQUENCE [LARGE SCALE GENOMIC DNA]</scope>
    <source>
        <strain evidence="3">CA040B</strain>
    </source>
</reference>
<feature type="compositionally biased region" description="Gly residues" evidence="1">
    <location>
        <begin position="27"/>
        <end position="39"/>
    </location>
</feature>
<dbReference type="EMBL" id="RAWG01000178">
    <property type="protein sequence ID" value="RKH38972.1"/>
    <property type="molecule type" value="Genomic_DNA"/>
</dbReference>
<protein>
    <recommendedName>
        <fullName evidence="4">Lipoprotein</fullName>
    </recommendedName>
</protein>
<evidence type="ECO:0000313" key="3">
    <source>
        <dbReference type="Proteomes" id="UP000273405"/>
    </source>
</evidence>
<keyword evidence="3" id="KW-1185">Reference proteome</keyword>
<gene>
    <name evidence="2" type="ORF">D7X12_24885</name>
</gene>